<evidence type="ECO:0000313" key="3">
    <source>
        <dbReference type="EMBL" id="BBG30582.1"/>
    </source>
</evidence>
<dbReference type="InterPro" id="IPR036938">
    <property type="entry name" value="PAP2/HPO_sf"/>
</dbReference>
<dbReference type="EMBL" id="AP018933">
    <property type="protein sequence ID" value="BBG30582.1"/>
    <property type="molecule type" value="Genomic_DNA"/>
</dbReference>
<dbReference type="STRING" id="1123510.GCA_000620025_01661"/>
<dbReference type="SMART" id="SM00014">
    <property type="entry name" value="acidPPc"/>
    <property type="match status" value="1"/>
</dbReference>
<evidence type="ECO:0000256" key="1">
    <source>
        <dbReference type="SAM" id="Phobius"/>
    </source>
</evidence>
<organism evidence="3 4">
    <name type="scientific">Zymobacter palmae</name>
    <dbReference type="NCBI Taxonomy" id="33074"/>
    <lineage>
        <taxon>Bacteria</taxon>
        <taxon>Pseudomonadati</taxon>
        <taxon>Pseudomonadota</taxon>
        <taxon>Gammaproteobacteria</taxon>
        <taxon>Oceanospirillales</taxon>
        <taxon>Halomonadaceae</taxon>
        <taxon>Zymobacter group</taxon>
        <taxon>Zymobacter</taxon>
    </lineage>
</organism>
<dbReference type="Pfam" id="PF01569">
    <property type="entry name" value="PAP2"/>
    <property type="match status" value="1"/>
</dbReference>
<protein>
    <submittedName>
        <fullName evidence="3">Membrane-associated phospholipid phosphatase</fullName>
    </submittedName>
</protein>
<gene>
    <name evidence="3" type="ORF">ZBT109_1836</name>
</gene>
<feature type="domain" description="Phosphatidic acid phosphatase type 2/haloperoxidase" evidence="2">
    <location>
        <begin position="96"/>
        <end position="212"/>
    </location>
</feature>
<dbReference type="SUPFAM" id="SSF48317">
    <property type="entry name" value="Acid phosphatase/Vanadium-dependent haloperoxidase"/>
    <property type="match status" value="1"/>
</dbReference>
<feature type="transmembrane region" description="Helical" evidence="1">
    <location>
        <begin position="51"/>
        <end position="81"/>
    </location>
</feature>
<dbReference type="AlphaFoldDB" id="A0A348HG30"/>
<reference evidence="3 4" key="1">
    <citation type="submission" date="2018-09" db="EMBL/GenBank/DDBJ databases">
        <title>Zymobacter palmae IAM14233 (=T109) whole genome analysis.</title>
        <authorList>
            <person name="Yanase H."/>
        </authorList>
    </citation>
    <scope>NUCLEOTIDE SEQUENCE [LARGE SCALE GENOMIC DNA]</scope>
    <source>
        <strain evidence="3 4">IAM14233</strain>
    </source>
</reference>
<feature type="transmembrane region" description="Helical" evidence="1">
    <location>
        <begin position="154"/>
        <end position="181"/>
    </location>
</feature>
<feature type="transmembrane region" description="Helical" evidence="1">
    <location>
        <begin position="93"/>
        <end position="112"/>
    </location>
</feature>
<evidence type="ECO:0000313" key="4">
    <source>
        <dbReference type="Proteomes" id="UP000267342"/>
    </source>
</evidence>
<dbReference type="KEGG" id="zpl:ZBT109_1836"/>
<name>A0A348HG30_9GAMM</name>
<keyword evidence="1" id="KW-0812">Transmembrane</keyword>
<keyword evidence="1" id="KW-0472">Membrane</keyword>
<dbReference type="OrthoDB" id="8477781at2"/>
<dbReference type="Proteomes" id="UP000267342">
    <property type="component" value="Chromosome"/>
</dbReference>
<keyword evidence="1" id="KW-1133">Transmembrane helix</keyword>
<keyword evidence="4" id="KW-1185">Reference proteome</keyword>
<sequence length="239" mass="26826">MEFRYIVPFNLLGLLLLGSWLAPITSPLWDTLDNAIFWHLNAWVTPDHPLFVHLLSLASVRLFDSFILGTMMVLFLICALCDRRAKGQRIAKWLSAGILMLAIAGVATLLIHDVMTYERASPTVFHPEAHMLHTLTHLPVKDIAPDSFPGDHGVMAMIFAAFMLRFAPRAGGIAAVILALIITAPRLMAGAHWFSDVYMGSLTMTLLMTPWVLFSPLPALLQRWFSPHINALWQRLFSR</sequence>
<dbReference type="RefSeq" id="WP_051523750.1">
    <property type="nucleotide sequence ID" value="NZ_AP018933.1"/>
</dbReference>
<accession>A0A348HG30</accession>
<proteinExistence type="predicted"/>
<evidence type="ECO:0000259" key="2">
    <source>
        <dbReference type="SMART" id="SM00014"/>
    </source>
</evidence>
<feature type="transmembrane region" description="Helical" evidence="1">
    <location>
        <begin position="193"/>
        <end position="214"/>
    </location>
</feature>
<dbReference type="InterPro" id="IPR000326">
    <property type="entry name" value="PAP2/HPO"/>
</dbReference>